<feature type="domain" description="Prokaryotic cation-chloride cotransporter second C-terminal subdomain" evidence="9">
    <location>
        <begin position="609"/>
        <end position="740"/>
    </location>
</feature>
<keyword evidence="4 7" id="KW-0812">Transmembrane</keyword>
<dbReference type="InterPro" id="IPR048752">
    <property type="entry name" value="CCC_C_2nd_subdom"/>
</dbReference>
<dbReference type="Pfam" id="PF00324">
    <property type="entry name" value="AA_permease"/>
    <property type="match status" value="1"/>
</dbReference>
<feature type="transmembrane region" description="Helical" evidence="7">
    <location>
        <begin position="59"/>
        <end position="82"/>
    </location>
</feature>
<evidence type="ECO:0000259" key="9">
    <source>
        <dbReference type="Pfam" id="PF21554"/>
    </source>
</evidence>
<feature type="transmembrane region" description="Helical" evidence="7">
    <location>
        <begin position="243"/>
        <end position="267"/>
    </location>
</feature>
<dbReference type="Proteomes" id="UP000218831">
    <property type="component" value="Unassembled WGS sequence"/>
</dbReference>
<dbReference type="EMBL" id="NSKE01000004">
    <property type="protein sequence ID" value="PAU94574.1"/>
    <property type="molecule type" value="Genomic_DNA"/>
</dbReference>
<comment type="subcellular location">
    <subcellularLocation>
        <location evidence="1">Membrane</location>
        <topology evidence="1">Multi-pass membrane protein</topology>
    </subcellularLocation>
</comment>
<dbReference type="AlphaFoldDB" id="A0A2A2GC67"/>
<organism evidence="11 12">
    <name type="scientific">Fodinibius salipaludis</name>
    <dbReference type="NCBI Taxonomy" id="2032627"/>
    <lineage>
        <taxon>Bacteria</taxon>
        <taxon>Pseudomonadati</taxon>
        <taxon>Balneolota</taxon>
        <taxon>Balneolia</taxon>
        <taxon>Balneolales</taxon>
        <taxon>Balneolaceae</taxon>
        <taxon>Fodinibius</taxon>
    </lineage>
</organism>
<feature type="transmembrane region" description="Helical" evidence="7">
    <location>
        <begin position="404"/>
        <end position="436"/>
    </location>
</feature>
<feature type="transmembrane region" description="Helical" evidence="7">
    <location>
        <begin position="287"/>
        <end position="311"/>
    </location>
</feature>
<proteinExistence type="inferred from homology"/>
<reference evidence="11 12" key="1">
    <citation type="submission" date="2017-08" db="EMBL/GenBank/DDBJ databases">
        <title>Aliifodinibius alkalisoli sp. nov., isolated from saline alkaline soil.</title>
        <authorList>
            <person name="Liu D."/>
            <person name="Zhang G."/>
        </authorList>
    </citation>
    <scope>NUCLEOTIDE SEQUENCE [LARGE SCALE GENOMIC DNA]</scope>
    <source>
        <strain evidence="11 12">WN023</strain>
    </source>
</reference>
<dbReference type="GO" id="GO:0015377">
    <property type="term" value="F:chloride:monoatomic cation symporter activity"/>
    <property type="evidence" value="ECO:0007669"/>
    <property type="project" value="InterPro"/>
</dbReference>
<comment type="caution">
    <text evidence="11">The sequence shown here is derived from an EMBL/GenBank/DDBJ whole genome shotgun (WGS) entry which is preliminary data.</text>
</comment>
<dbReference type="Pfam" id="PF21554">
    <property type="entry name" value="CCC_C_2nd_pro"/>
    <property type="match status" value="1"/>
</dbReference>
<comment type="similarity">
    <text evidence="2">Belongs to the SLC12A transporter family.</text>
</comment>
<accession>A0A2A2GC67</accession>
<feature type="transmembrane region" description="Helical" evidence="7">
    <location>
        <begin position="170"/>
        <end position="190"/>
    </location>
</feature>
<keyword evidence="3" id="KW-0813">Transport</keyword>
<feature type="domain" description="Prokaryotic cation-chloride cotransporter first C-terminal subdomain" evidence="10">
    <location>
        <begin position="481"/>
        <end position="608"/>
    </location>
</feature>
<dbReference type="InterPro" id="IPR048753">
    <property type="entry name" value="CCC_C_1st_subdom"/>
</dbReference>
<keyword evidence="12" id="KW-1185">Reference proteome</keyword>
<dbReference type="InterPro" id="IPR004842">
    <property type="entry name" value="SLC12A_fam"/>
</dbReference>
<dbReference type="PANTHER" id="PTHR11827:SF72">
    <property type="entry name" value="GH08340P"/>
    <property type="match status" value="1"/>
</dbReference>
<evidence type="ECO:0000256" key="6">
    <source>
        <dbReference type="ARBA" id="ARBA00023136"/>
    </source>
</evidence>
<evidence type="ECO:0000259" key="8">
    <source>
        <dbReference type="Pfam" id="PF00324"/>
    </source>
</evidence>
<dbReference type="OrthoDB" id="3181223at2"/>
<dbReference type="Gene3D" id="1.20.1740.10">
    <property type="entry name" value="Amino acid/polyamine transporter I"/>
    <property type="match status" value="1"/>
</dbReference>
<evidence type="ECO:0000256" key="4">
    <source>
        <dbReference type="ARBA" id="ARBA00022692"/>
    </source>
</evidence>
<feature type="transmembrane region" description="Helical" evidence="7">
    <location>
        <begin position="362"/>
        <end position="383"/>
    </location>
</feature>
<evidence type="ECO:0000256" key="1">
    <source>
        <dbReference type="ARBA" id="ARBA00004141"/>
    </source>
</evidence>
<evidence type="ECO:0000256" key="7">
    <source>
        <dbReference type="SAM" id="Phobius"/>
    </source>
</evidence>
<dbReference type="Pfam" id="PF21555">
    <property type="entry name" value="CCC_C_1st_pro"/>
    <property type="match status" value="1"/>
</dbReference>
<gene>
    <name evidence="11" type="ORF">CK503_07205</name>
</gene>
<feature type="domain" description="Amino acid permease/ SLC12A" evidence="8">
    <location>
        <begin position="31"/>
        <end position="453"/>
    </location>
</feature>
<feature type="transmembrane region" description="Helical" evidence="7">
    <location>
        <begin position="26"/>
        <end position="47"/>
    </location>
</feature>
<evidence type="ECO:0000313" key="11">
    <source>
        <dbReference type="EMBL" id="PAU94574.1"/>
    </source>
</evidence>
<sequence>MAEQTPGEATLQEQVEERESTVQQKYGTFGGVFVPTLLTILGVILFLRQGWVIGNAGLMGGWLIITLAFVIVTFTALSMSCITTNIRIKAGGAYSIISQSLGLEVGGSVGVPLYLAQTFAITMYIFGFREGWLYIFPDHYAILVDIAVFATLFIIAFLSAKLAFRIQYIILAVIMGALISVGATVFTGAMEHSIQWWGAFPGAPENNFEGVSFWVVFAVLFPAATGIMAGANMSGELKNPKKSIPIGTLSAIAISYIIYMASGYWMARVAPVDELVSNYNVMIDYALWAPAVLGGLLGATFSSALASIVGAPRILQALGHHKIFPGGDIFSELAENGEPRNAILLTGGLVLVTLLLRDLNTIAPLITMFFLITYMMINLVVFIEQQMDMISFRPTFSIPKLVPFLGTAGCLFTMFIINSTFGLIALSLVILIYLYLTNRKLKVPYGDMRSGLFVSLAEWAAKRVSLLPENNERAWKANLLVPVRSARELRGSFSLIRNLVYPKGSVKLVGMGGTKDHSKFGESLMDFAMSFSRENVYTRWSIIDSDDFRQAVLTSLQTLQGTFFKPNILFLRLPSHKRYDEEIHSIINEARHNNMGIQLYVEDPIAQLGRSSAINVWIREQSPDWDLSMELGNVDLSLLTAYKLKMNWKAQMRVITVVEDSQVEEAYRYLDNLLDAARLPDVLKHVEVGTFNEALQNAPQADLDLMGLPNDPDLEQLRSYVETTQSACVFVADSGNENILA</sequence>
<dbReference type="GO" id="GO:0016020">
    <property type="term" value="C:membrane"/>
    <property type="evidence" value="ECO:0007669"/>
    <property type="project" value="UniProtKB-SubCell"/>
</dbReference>
<evidence type="ECO:0000313" key="12">
    <source>
        <dbReference type="Proteomes" id="UP000218831"/>
    </source>
</evidence>
<evidence type="ECO:0000256" key="5">
    <source>
        <dbReference type="ARBA" id="ARBA00022989"/>
    </source>
</evidence>
<dbReference type="PANTHER" id="PTHR11827">
    <property type="entry name" value="SOLUTE CARRIER FAMILY 12, CATION COTRANSPORTERS"/>
    <property type="match status" value="1"/>
</dbReference>
<dbReference type="InterPro" id="IPR004841">
    <property type="entry name" value="AA-permease/SLC12A_dom"/>
</dbReference>
<evidence type="ECO:0000256" key="3">
    <source>
        <dbReference type="ARBA" id="ARBA00022448"/>
    </source>
</evidence>
<keyword evidence="5 7" id="KW-1133">Transmembrane helix</keyword>
<evidence type="ECO:0000256" key="2">
    <source>
        <dbReference type="ARBA" id="ARBA00010593"/>
    </source>
</evidence>
<name>A0A2A2GC67_9BACT</name>
<feature type="transmembrane region" description="Helical" evidence="7">
    <location>
        <begin position="210"/>
        <end position="231"/>
    </location>
</feature>
<dbReference type="FunFam" id="1.20.1740.10:FF:000013">
    <property type="entry name" value="Solute carrier family 12 member"/>
    <property type="match status" value="1"/>
</dbReference>
<keyword evidence="6 7" id="KW-0472">Membrane</keyword>
<dbReference type="RefSeq" id="WP_095606115.1">
    <property type="nucleotide sequence ID" value="NZ_NSKE01000004.1"/>
</dbReference>
<evidence type="ECO:0000259" key="10">
    <source>
        <dbReference type="Pfam" id="PF21555"/>
    </source>
</evidence>
<feature type="transmembrane region" description="Helical" evidence="7">
    <location>
        <begin position="139"/>
        <end position="158"/>
    </location>
</feature>
<protein>
    <submittedName>
        <fullName evidence="11">Na-K-Cl cotransporter</fullName>
    </submittedName>
</protein>
<feature type="transmembrane region" description="Helical" evidence="7">
    <location>
        <begin position="103"/>
        <end position="127"/>
    </location>
</feature>